<evidence type="ECO:0000256" key="2">
    <source>
        <dbReference type="ARBA" id="ARBA00022475"/>
    </source>
</evidence>
<feature type="transmembrane region" description="Helical" evidence="6">
    <location>
        <begin position="28"/>
        <end position="49"/>
    </location>
</feature>
<evidence type="ECO:0000256" key="3">
    <source>
        <dbReference type="ARBA" id="ARBA00022692"/>
    </source>
</evidence>
<sequence>MFCSLSRKGWITIKETKSLNKVLSKVDILFLAFGAMIGWGWVVLSGTWIESAGTLGAMIAFLIGGVLVTFVGLTYAELASAMPAAGGALSYVLRGVGPKAAFVASWALALGYISVVAFEAVALPTVIEYVFPNYKVGLMYSITGYDVYLTWVLVGVIGSILVTLINYFGVKSAAILQMVLTIVIGLIGLMLIFGAGFTSDLGDAKPLFLDGTVGIITVLIMTPFMFVGFDVIPQTAEEMNVEPKLIGKILIFSVSLAVIWYIAIIYAVGVSLDKSILAISVLPTADAMAKVYGSSIFATILIIGGVAGILTSWNAFIIGGSRVLYSMAEKKMIPAWFGKLHPKTNTPTNAVLFIGALSMISPLLGRPMLVWLVDAGGLAIVLAYLFVAIAFVQLRKNAPEMVRPFRAGKSNIVGWIALILSIGFIALYLPGMPAALIWPYEWLIFAGWWAIGFLLMFKMRKNYSSGEMKYNAVHLPMDEVKEG</sequence>
<reference evidence="7" key="1">
    <citation type="submission" date="2023-06" db="EMBL/GenBank/DDBJ databases">
        <title>Comparative genomics of Bacillaceae isolates and their secondary metabolite potential.</title>
        <authorList>
            <person name="Song L."/>
            <person name="Nielsen L.J."/>
            <person name="Mohite O."/>
            <person name="Xu X."/>
            <person name="Weber T."/>
            <person name="Kovacs A.T."/>
        </authorList>
    </citation>
    <scope>NUCLEOTIDE SEQUENCE</scope>
    <source>
        <strain evidence="7">D8_B_37</strain>
    </source>
</reference>
<evidence type="ECO:0000313" key="8">
    <source>
        <dbReference type="Proteomes" id="UP001234602"/>
    </source>
</evidence>
<dbReference type="PIRSF" id="PIRSF006060">
    <property type="entry name" value="AA_transporter"/>
    <property type="match status" value="1"/>
</dbReference>
<dbReference type="AlphaFoldDB" id="A0AAW7ITI6"/>
<feature type="transmembrane region" description="Helical" evidence="6">
    <location>
        <begin position="249"/>
        <end position="272"/>
    </location>
</feature>
<feature type="transmembrane region" description="Helical" evidence="6">
    <location>
        <begin position="147"/>
        <end position="168"/>
    </location>
</feature>
<feature type="transmembrane region" description="Helical" evidence="6">
    <location>
        <begin position="292"/>
        <end position="325"/>
    </location>
</feature>
<evidence type="ECO:0000256" key="6">
    <source>
        <dbReference type="SAM" id="Phobius"/>
    </source>
</evidence>
<organism evidence="7 8">
    <name type="scientific">Peribacillus simplex</name>
    <dbReference type="NCBI Taxonomy" id="1478"/>
    <lineage>
        <taxon>Bacteria</taxon>
        <taxon>Bacillati</taxon>
        <taxon>Bacillota</taxon>
        <taxon>Bacilli</taxon>
        <taxon>Bacillales</taxon>
        <taxon>Bacillaceae</taxon>
        <taxon>Peribacillus</taxon>
    </lineage>
</organism>
<feature type="transmembrane region" description="Helical" evidence="6">
    <location>
        <begin position="100"/>
        <end position="127"/>
    </location>
</feature>
<dbReference type="Proteomes" id="UP001234602">
    <property type="component" value="Unassembled WGS sequence"/>
</dbReference>
<dbReference type="InterPro" id="IPR050367">
    <property type="entry name" value="APC_superfamily"/>
</dbReference>
<proteinExistence type="predicted"/>
<dbReference type="Gene3D" id="1.20.1740.10">
    <property type="entry name" value="Amino acid/polyamine transporter I"/>
    <property type="match status" value="1"/>
</dbReference>
<keyword evidence="3 6" id="KW-0812">Transmembrane</keyword>
<feature type="transmembrane region" description="Helical" evidence="6">
    <location>
        <begin position="346"/>
        <end position="364"/>
    </location>
</feature>
<dbReference type="InterPro" id="IPR002293">
    <property type="entry name" value="AA/rel_permease1"/>
</dbReference>
<evidence type="ECO:0000256" key="4">
    <source>
        <dbReference type="ARBA" id="ARBA00022989"/>
    </source>
</evidence>
<feature type="transmembrane region" description="Helical" evidence="6">
    <location>
        <begin position="437"/>
        <end position="457"/>
    </location>
</feature>
<feature type="transmembrane region" description="Helical" evidence="6">
    <location>
        <begin position="55"/>
        <end position="79"/>
    </location>
</feature>
<dbReference type="Pfam" id="PF13520">
    <property type="entry name" value="AA_permease_2"/>
    <property type="match status" value="1"/>
</dbReference>
<dbReference type="PANTHER" id="PTHR42770:SF7">
    <property type="entry name" value="MEMBRANE PROTEIN"/>
    <property type="match status" value="1"/>
</dbReference>
<accession>A0AAW7ITI6</accession>
<dbReference type="EMBL" id="JAUCEY010000008">
    <property type="protein sequence ID" value="MDM5453447.1"/>
    <property type="molecule type" value="Genomic_DNA"/>
</dbReference>
<protein>
    <submittedName>
        <fullName evidence="7">APC family permease</fullName>
    </submittedName>
</protein>
<dbReference type="PANTHER" id="PTHR42770">
    <property type="entry name" value="AMINO ACID TRANSPORTER-RELATED"/>
    <property type="match status" value="1"/>
</dbReference>
<dbReference type="GO" id="GO:0005886">
    <property type="term" value="C:plasma membrane"/>
    <property type="evidence" value="ECO:0007669"/>
    <property type="project" value="UniProtKB-SubCell"/>
</dbReference>
<evidence type="ECO:0000256" key="1">
    <source>
        <dbReference type="ARBA" id="ARBA00004651"/>
    </source>
</evidence>
<keyword evidence="4 6" id="KW-1133">Transmembrane helix</keyword>
<feature type="transmembrane region" description="Helical" evidence="6">
    <location>
        <begin position="175"/>
        <end position="195"/>
    </location>
</feature>
<name>A0AAW7ITI6_9BACI</name>
<comment type="subcellular location">
    <subcellularLocation>
        <location evidence="1">Cell membrane</location>
        <topology evidence="1">Multi-pass membrane protein</topology>
    </subcellularLocation>
</comment>
<feature type="transmembrane region" description="Helical" evidence="6">
    <location>
        <begin position="207"/>
        <end position="229"/>
    </location>
</feature>
<evidence type="ECO:0000313" key="7">
    <source>
        <dbReference type="EMBL" id="MDM5453447.1"/>
    </source>
</evidence>
<dbReference type="GO" id="GO:0022857">
    <property type="term" value="F:transmembrane transporter activity"/>
    <property type="evidence" value="ECO:0007669"/>
    <property type="project" value="InterPro"/>
</dbReference>
<comment type="caution">
    <text evidence="7">The sequence shown here is derived from an EMBL/GenBank/DDBJ whole genome shotgun (WGS) entry which is preliminary data.</text>
</comment>
<keyword evidence="5 6" id="KW-0472">Membrane</keyword>
<keyword evidence="2" id="KW-1003">Cell membrane</keyword>
<gene>
    <name evidence="7" type="ORF">QUF89_14810</name>
</gene>
<dbReference type="RefSeq" id="WP_289320272.1">
    <property type="nucleotide sequence ID" value="NZ_JAUCEY010000008.1"/>
</dbReference>
<feature type="transmembrane region" description="Helical" evidence="6">
    <location>
        <begin position="370"/>
        <end position="392"/>
    </location>
</feature>
<feature type="transmembrane region" description="Helical" evidence="6">
    <location>
        <begin position="412"/>
        <end position="431"/>
    </location>
</feature>
<evidence type="ECO:0000256" key="5">
    <source>
        <dbReference type="ARBA" id="ARBA00023136"/>
    </source>
</evidence>